<proteinExistence type="predicted"/>
<dbReference type="Proteomes" id="UP001055811">
    <property type="component" value="Linkage Group LG04"/>
</dbReference>
<evidence type="ECO:0000313" key="2">
    <source>
        <dbReference type="Proteomes" id="UP001055811"/>
    </source>
</evidence>
<name>A0ACB9DTA8_CICIN</name>
<reference evidence="1 2" key="2">
    <citation type="journal article" date="2022" name="Mol. Ecol. Resour.">
        <title>The genomes of chicory, endive, great burdock and yacon provide insights into Asteraceae paleo-polyploidization history and plant inulin production.</title>
        <authorList>
            <person name="Fan W."/>
            <person name="Wang S."/>
            <person name="Wang H."/>
            <person name="Wang A."/>
            <person name="Jiang F."/>
            <person name="Liu H."/>
            <person name="Zhao H."/>
            <person name="Xu D."/>
            <person name="Zhang Y."/>
        </authorList>
    </citation>
    <scope>NUCLEOTIDE SEQUENCE [LARGE SCALE GENOMIC DNA]</scope>
    <source>
        <strain evidence="2">cv. Punajuju</strain>
        <tissue evidence="1">Leaves</tissue>
    </source>
</reference>
<sequence length="79" mass="8362">MVAGDEDVKDAPTSTDEETVKTKSIRSTKFVKKGEIEAAIDGEDANSTQSQCNREIEAAIGGEEGATRREGSEDGEAVD</sequence>
<evidence type="ECO:0000313" key="1">
    <source>
        <dbReference type="EMBL" id="KAI3749792.1"/>
    </source>
</evidence>
<keyword evidence="2" id="KW-1185">Reference proteome</keyword>
<organism evidence="1 2">
    <name type="scientific">Cichorium intybus</name>
    <name type="common">Chicory</name>
    <dbReference type="NCBI Taxonomy" id="13427"/>
    <lineage>
        <taxon>Eukaryota</taxon>
        <taxon>Viridiplantae</taxon>
        <taxon>Streptophyta</taxon>
        <taxon>Embryophyta</taxon>
        <taxon>Tracheophyta</taxon>
        <taxon>Spermatophyta</taxon>
        <taxon>Magnoliopsida</taxon>
        <taxon>eudicotyledons</taxon>
        <taxon>Gunneridae</taxon>
        <taxon>Pentapetalae</taxon>
        <taxon>asterids</taxon>
        <taxon>campanulids</taxon>
        <taxon>Asterales</taxon>
        <taxon>Asteraceae</taxon>
        <taxon>Cichorioideae</taxon>
        <taxon>Cichorieae</taxon>
        <taxon>Cichoriinae</taxon>
        <taxon>Cichorium</taxon>
    </lineage>
</organism>
<comment type="caution">
    <text evidence="1">The sequence shown here is derived from an EMBL/GenBank/DDBJ whole genome shotgun (WGS) entry which is preliminary data.</text>
</comment>
<gene>
    <name evidence="1" type="ORF">L2E82_20408</name>
</gene>
<dbReference type="EMBL" id="CM042012">
    <property type="protein sequence ID" value="KAI3749792.1"/>
    <property type="molecule type" value="Genomic_DNA"/>
</dbReference>
<accession>A0ACB9DTA8</accession>
<reference evidence="2" key="1">
    <citation type="journal article" date="2022" name="Mol. Ecol. Resour.">
        <title>The genomes of chicory, endive, great burdock and yacon provide insights into Asteraceae palaeo-polyploidization history and plant inulin production.</title>
        <authorList>
            <person name="Fan W."/>
            <person name="Wang S."/>
            <person name="Wang H."/>
            <person name="Wang A."/>
            <person name="Jiang F."/>
            <person name="Liu H."/>
            <person name="Zhao H."/>
            <person name="Xu D."/>
            <person name="Zhang Y."/>
        </authorList>
    </citation>
    <scope>NUCLEOTIDE SEQUENCE [LARGE SCALE GENOMIC DNA]</scope>
    <source>
        <strain evidence="2">cv. Punajuju</strain>
    </source>
</reference>
<protein>
    <submittedName>
        <fullName evidence="1">Uncharacterized protein</fullName>
    </submittedName>
</protein>